<name>A0ABS0DGT4_9NOCA</name>
<accession>A0ABS0DGT4</accession>
<gene>
    <name evidence="1" type="ORF">IU449_24580</name>
</gene>
<dbReference type="EMBL" id="JADLQN010000006">
    <property type="protein sequence ID" value="MBF6357686.1"/>
    <property type="molecule type" value="Genomic_DNA"/>
</dbReference>
<evidence type="ECO:0000313" key="2">
    <source>
        <dbReference type="Proteomes" id="UP000707731"/>
    </source>
</evidence>
<reference evidence="1 2" key="1">
    <citation type="submission" date="2020-10" db="EMBL/GenBank/DDBJ databases">
        <title>Identification of Nocardia species via Next-generation sequencing and recognition of intraspecies genetic diversity.</title>
        <authorList>
            <person name="Li P."/>
            <person name="Li P."/>
            <person name="Lu B."/>
        </authorList>
    </citation>
    <scope>NUCLEOTIDE SEQUENCE [LARGE SCALE GENOMIC DNA]</scope>
    <source>
        <strain evidence="1 2">BJ06-0143</strain>
    </source>
</reference>
<comment type="caution">
    <text evidence="1">The sequence shown here is derived from an EMBL/GenBank/DDBJ whole genome shotgun (WGS) entry which is preliminary data.</text>
</comment>
<organism evidence="1 2">
    <name type="scientific">Nocardia higoensis</name>
    <dbReference type="NCBI Taxonomy" id="228599"/>
    <lineage>
        <taxon>Bacteria</taxon>
        <taxon>Bacillati</taxon>
        <taxon>Actinomycetota</taxon>
        <taxon>Actinomycetes</taxon>
        <taxon>Mycobacteriales</taxon>
        <taxon>Nocardiaceae</taxon>
        <taxon>Nocardia</taxon>
    </lineage>
</organism>
<keyword evidence="2" id="KW-1185">Reference proteome</keyword>
<evidence type="ECO:0000313" key="1">
    <source>
        <dbReference type="EMBL" id="MBF6357686.1"/>
    </source>
</evidence>
<protein>
    <submittedName>
        <fullName evidence="1">Uncharacterized protein</fullName>
    </submittedName>
</protein>
<dbReference type="Proteomes" id="UP000707731">
    <property type="component" value="Unassembled WGS sequence"/>
</dbReference>
<sequence>MGDGYVNKSIGSQWKGVRVAELTRYAEDLIRAGFGDHLLNVEWSLSR</sequence>
<proteinExistence type="predicted"/>